<feature type="non-terminal residue" evidence="2">
    <location>
        <position position="1"/>
    </location>
</feature>
<feature type="compositionally biased region" description="Polar residues" evidence="1">
    <location>
        <begin position="63"/>
        <end position="75"/>
    </location>
</feature>
<evidence type="ECO:0000256" key="1">
    <source>
        <dbReference type="SAM" id="MobiDB-lite"/>
    </source>
</evidence>
<gene>
    <name evidence="2" type="ORF">SMAX5B_015108</name>
</gene>
<dbReference type="AlphaFoldDB" id="A0A2U9CEA2"/>
<keyword evidence="3" id="KW-1185">Reference proteome</keyword>
<reference evidence="2 3" key="1">
    <citation type="submission" date="2017-12" db="EMBL/GenBank/DDBJ databases">
        <title>Integrating genomic resources of turbot (Scophthalmus maximus) in depth evaluation of genetic and physical mapping variation across individuals.</title>
        <authorList>
            <person name="Martinez P."/>
        </authorList>
    </citation>
    <scope>NUCLEOTIDE SEQUENCE [LARGE SCALE GENOMIC DNA]</scope>
</reference>
<dbReference type="EMBL" id="CP026258">
    <property type="protein sequence ID" value="AWP14921.1"/>
    <property type="molecule type" value="Genomic_DNA"/>
</dbReference>
<proteinExistence type="predicted"/>
<protein>
    <submittedName>
        <fullName evidence="2">Uncharacterized protein</fullName>
    </submittedName>
</protein>
<evidence type="ECO:0000313" key="3">
    <source>
        <dbReference type="Proteomes" id="UP000246464"/>
    </source>
</evidence>
<name>A0A2U9CEA2_SCOMX</name>
<accession>A0A2U9CEA2</accession>
<feature type="region of interest" description="Disordered" evidence="1">
    <location>
        <begin position="59"/>
        <end position="81"/>
    </location>
</feature>
<organism evidence="2 3">
    <name type="scientific">Scophthalmus maximus</name>
    <name type="common">Turbot</name>
    <name type="synonym">Psetta maxima</name>
    <dbReference type="NCBI Taxonomy" id="52904"/>
    <lineage>
        <taxon>Eukaryota</taxon>
        <taxon>Metazoa</taxon>
        <taxon>Chordata</taxon>
        <taxon>Craniata</taxon>
        <taxon>Vertebrata</taxon>
        <taxon>Euteleostomi</taxon>
        <taxon>Actinopterygii</taxon>
        <taxon>Neopterygii</taxon>
        <taxon>Teleostei</taxon>
        <taxon>Neoteleostei</taxon>
        <taxon>Acanthomorphata</taxon>
        <taxon>Carangaria</taxon>
        <taxon>Pleuronectiformes</taxon>
        <taxon>Pleuronectoidei</taxon>
        <taxon>Scophthalmidae</taxon>
        <taxon>Scophthalmus</taxon>
    </lineage>
</organism>
<dbReference type="Proteomes" id="UP000246464">
    <property type="component" value="Chromosome 16"/>
</dbReference>
<sequence>RGDEAKTKQLRRPLGVFSPGDSQCGRNNVDAVCCPFGLRLLFMVRADFSFVQLSGDMLRRKTSSSSDNNARAQNSTDRHRLLTSTLIPHRLDELEHGLRARPYHPTSALWPNRSKSKILWKP</sequence>
<evidence type="ECO:0000313" key="2">
    <source>
        <dbReference type="EMBL" id="AWP14921.1"/>
    </source>
</evidence>